<proteinExistence type="predicted"/>
<accession>A0A6C0BKY2</accession>
<sequence length="311" mass="35983">MTHVTPVPIKDFKSPWQIKCDSQGYRYLAWVCDSVLHCLKTDSKGTVIFHNHNPICHPPTQLLLSTDLAGYIYLAWTTSQEDENQKEDIWVLHQLSSMGHPQWSREIHLPHGQQVILQEDRLRSIHLEKNRFSITDHENHISTVRVPSCVHWPYTMADFDQEHVCLISQRTCLTTLDLEHQTFWSYDADTEPSQSLCVCRDLSKMTYLIRIDLEGNMFLDCLDSCGHLQWSNLVQTDPTIVQTGLSFDPENQISVAWTNLSHMGQQLRYSTHGVLIDSHDLLLPGECRVLHSENGYVTYLVEHQNNCELYL</sequence>
<dbReference type="EMBL" id="MN739179">
    <property type="protein sequence ID" value="QHS92411.1"/>
    <property type="molecule type" value="Genomic_DNA"/>
</dbReference>
<reference evidence="1" key="1">
    <citation type="journal article" date="2020" name="Nature">
        <title>Giant virus diversity and host interactions through global metagenomics.</title>
        <authorList>
            <person name="Schulz F."/>
            <person name="Roux S."/>
            <person name="Paez-Espino D."/>
            <person name="Jungbluth S."/>
            <person name="Walsh D.A."/>
            <person name="Denef V.J."/>
            <person name="McMahon K.D."/>
            <person name="Konstantinidis K.T."/>
            <person name="Eloe-Fadrosh E.A."/>
            <person name="Kyrpides N.C."/>
            <person name="Woyke T."/>
        </authorList>
    </citation>
    <scope>NUCLEOTIDE SEQUENCE</scope>
    <source>
        <strain evidence="1">GVMAG-M-3300014204-73</strain>
    </source>
</reference>
<protein>
    <submittedName>
        <fullName evidence="1">Uncharacterized protein</fullName>
    </submittedName>
</protein>
<organism evidence="1">
    <name type="scientific">viral metagenome</name>
    <dbReference type="NCBI Taxonomy" id="1070528"/>
    <lineage>
        <taxon>unclassified sequences</taxon>
        <taxon>metagenomes</taxon>
        <taxon>organismal metagenomes</taxon>
    </lineage>
</organism>
<evidence type="ECO:0000313" key="1">
    <source>
        <dbReference type="EMBL" id="QHS92411.1"/>
    </source>
</evidence>
<dbReference type="AlphaFoldDB" id="A0A6C0BKY2"/>
<name>A0A6C0BKY2_9ZZZZ</name>